<gene>
    <name evidence="2" type="ORF">K469DRAFT_685126</name>
</gene>
<feature type="compositionally biased region" description="Polar residues" evidence="1">
    <location>
        <begin position="108"/>
        <end position="118"/>
    </location>
</feature>
<proteinExistence type="predicted"/>
<feature type="region of interest" description="Disordered" evidence="1">
    <location>
        <begin position="1"/>
        <end position="68"/>
    </location>
</feature>
<name>A0A6A6ED03_9PEZI</name>
<keyword evidence="3" id="KW-1185">Reference proteome</keyword>
<reference evidence="2" key="1">
    <citation type="journal article" date="2020" name="Stud. Mycol.">
        <title>101 Dothideomycetes genomes: a test case for predicting lifestyles and emergence of pathogens.</title>
        <authorList>
            <person name="Haridas S."/>
            <person name="Albert R."/>
            <person name="Binder M."/>
            <person name="Bloem J."/>
            <person name="Labutti K."/>
            <person name="Salamov A."/>
            <person name="Andreopoulos B."/>
            <person name="Baker S."/>
            <person name="Barry K."/>
            <person name="Bills G."/>
            <person name="Bluhm B."/>
            <person name="Cannon C."/>
            <person name="Castanera R."/>
            <person name="Culley D."/>
            <person name="Daum C."/>
            <person name="Ezra D."/>
            <person name="Gonzalez J."/>
            <person name="Henrissat B."/>
            <person name="Kuo A."/>
            <person name="Liang C."/>
            <person name="Lipzen A."/>
            <person name="Lutzoni F."/>
            <person name="Magnuson J."/>
            <person name="Mondo S."/>
            <person name="Nolan M."/>
            <person name="Ohm R."/>
            <person name="Pangilinan J."/>
            <person name="Park H.-J."/>
            <person name="Ramirez L."/>
            <person name="Alfaro M."/>
            <person name="Sun H."/>
            <person name="Tritt A."/>
            <person name="Yoshinaga Y."/>
            <person name="Zwiers L.-H."/>
            <person name="Turgeon B."/>
            <person name="Goodwin S."/>
            <person name="Spatafora J."/>
            <person name="Crous P."/>
            <person name="Grigoriev I."/>
        </authorList>
    </citation>
    <scope>NUCLEOTIDE SEQUENCE</scope>
    <source>
        <strain evidence="2">CBS 207.26</strain>
    </source>
</reference>
<evidence type="ECO:0000313" key="3">
    <source>
        <dbReference type="Proteomes" id="UP000800200"/>
    </source>
</evidence>
<protein>
    <submittedName>
        <fullName evidence="2">Uncharacterized protein</fullName>
    </submittedName>
</protein>
<dbReference type="AlphaFoldDB" id="A0A6A6ED03"/>
<accession>A0A6A6ED03</accession>
<organism evidence="2 3">
    <name type="scientific">Zopfia rhizophila CBS 207.26</name>
    <dbReference type="NCBI Taxonomy" id="1314779"/>
    <lineage>
        <taxon>Eukaryota</taxon>
        <taxon>Fungi</taxon>
        <taxon>Dikarya</taxon>
        <taxon>Ascomycota</taxon>
        <taxon>Pezizomycotina</taxon>
        <taxon>Dothideomycetes</taxon>
        <taxon>Dothideomycetes incertae sedis</taxon>
        <taxon>Zopfiaceae</taxon>
        <taxon>Zopfia</taxon>
    </lineage>
</organism>
<feature type="compositionally biased region" description="Basic and acidic residues" evidence="1">
    <location>
        <begin position="59"/>
        <end position="68"/>
    </location>
</feature>
<dbReference type="Proteomes" id="UP000800200">
    <property type="component" value="Unassembled WGS sequence"/>
</dbReference>
<sequence length="139" mass="14828">MVPSSDPEPDLSTSHPTMPGSFPADEEDTDSDPSSDADSEHSQLNTEAHEDNYEDDYEDKSAEVESACREGLNASYPESDLAACRLQEDVIPVAIGECKGTGNGGSSVIGTSKDNGTRNGIEVTSFAVTVRLRPDQDFL</sequence>
<feature type="region of interest" description="Disordered" evidence="1">
    <location>
        <begin position="99"/>
        <end position="119"/>
    </location>
</feature>
<evidence type="ECO:0000256" key="1">
    <source>
        <dbReference type="SAM" id="MobiDB-lite"/>
    </source>
</evidence>
<dbReference type="EMBL" id="ML994624">
    <property type="protein sequence ID" value="KAF2188428.1"/>
    <property type="molecule type" value="Genomic_DNA"/>
</dbReference>
<evidence type="ECO:0000313" key="2">
    <source>
        <dbReference type="EMBL" id="KAF2188428.1"/>
    </source>
</evidence>
<feature type="compositionally biased region" description="Acidic residues" evidence="1">
    <location>
        <begin position="24"/>
        <end position="37"/>
    </location>
</feature>